<feature type="compositionally biased region" description="Basic and acidic residues" evidence="1">
    <location>
        <begin position="41"/>
        <end position="59"/>
    </location>
</feature>
<organism evidence="2 3">
    <name type="scientific">Phytoactinopolyspora alkaliphila</name>
    <dbReference type="NCBI Taxonomy" id="1783498"/>
    <lineage>
        <taxon>Bacteria</taxon>
        <taxon>Bacillati</taxon>
        <taxon>Actinomycetota</taxon>
        <taxon>Actinomycetes</taxon>
        <taxon>Jiangellales</taxon>
        <taxon>Jiangellaceae</taxon>
        <taxon>Phytoactinopolyspora</taxon>
    </lineage>
</organism>
<comment type="caution">
    <text evidence="2">The sequence shown here is derived from an EMBL/GenBank/DDBJ whole genome shotgun (WGS) entry which is preliminary data.</text>
</comment>
<dbReference type="EMBL" id="JAAGOB010000005">
    <property type="protein sequence ID" value="NED95962.1"/>
    <property type="molecule type" value="Genomic_DNA"/>
</dbReference>
<dbReference type="AlphaFoldDB" id="A0A6N9YLX9"/>
<dbReference type="RefSeq" id="WP_163818715.1">
    <property type="nucleotide sequence ID" value="NZ_JAAGOB010000005.1"/>
</dbReference>
<reference evidence="2 3" key="1">
    <citation type="submission" date="2020-02" db="EMBL/GenBank/DDBJ databases">
        <authorList>
            <person name="Li X.-J."/>
            <person name="Feng X.-M."/>
        </authorList>
    </citation>
    <scope>NUCLEOTIDE SEQUENCE [LARGE SCALE GENOMIC DNA]</scope>
    <source>
        <strain evidence="2 3">CGMCC 4.7225</strain>
    </source>
</reference>
<proteinExistence type="predicted"/>
<protein>
    <submittedName>
        <fullName evidence="2">Uncharacterized protein</fullName>
    </submittedName>
</protein>
<sequence length="125" mass="13727">MDKANTYSKIEPMWLLLNHVVLVLSETWARSVVNLVCDKQDDHHQGEEGAKDDHDRDEEPWTGGLAGALLMAMITVRHAEAGTRVEVFVNAPCLTCGAALAFRYGPPDEEGSKFCAEAGTSTRVR</sequence>
<keyword evidence="3" id="KW-1185">Reference proteome</keyword>
<evidence type="ECO:0000313" key="2">
    <source>
        <dbReference type="EMBL" id="NED95962.1"/>
    </source>
</evidence>
<gene>
    <name evidence="2" type="ORF">G1H11_11640</name>
</gene>
<name>A0A6N9YLX9_9ACTN</name>
<feature type="region of interest" description="Disordered" evidence="1">
    <location>
        <begin position="41"/>
        <end position="61"/>
    </location>
</feature>
<evidence type="ECO:0000256" key="1">
    <source>
        <dbReference type="SAM" id="MobiDB-lite"/>
    </source>
</evidence>
<evidence type="ECO:0000313" key="3">
    <source>
        <dbReference type="Proteomes" id="UP000469185"/>
    </source>
</evidence>
<dbReference type="Proteomes" id="UP000469185">
    <property type="component" value="Unassembled WGS sequence"/>
</dbReference>
<accession>A0A6N9YLX9</accession>